<dbReference type="InterPro" id="IPR002549">
    <property type="entry name" value="AI-2E-like"/>
</dbReference>
<dbReference type="Pfam" id="PF01594">
    <property type="entry name" value="AI-2E_transport"/>
    <property type="match status" value="1"/>
</dbReference>
<keyword evidence="3" id="KW-0813">Transport</keyword>
<proteinExistence type="inferred from homology"/>
<evidence type="ECO:0000256" key="8">
    <source>
        <dbReference type="SAM" id="Phobius"/>
    </source>
</evidence>
<sequence>LGLVVAYFCFIGLLILRIEFAPALAAFAGVTELIPILGPWIGGATAVIVTLAIAPEKAIWVALLFFLVQLLENYLLVPRIQGAYLRIHPAILIVLLVVGAYVAGFWGIILAAPLTATIVEIYKYVRSSLKAEETQ</sequence>
<evidence type="ECO:0000256" key="6">
    <source>
        <dbReference type="ARBA" id="ARBA00022989"/>
    </source>
</evidence>
<keyword evidence="5 8" id="KW-0812">Transmembrane</keyword>
<evidence type="ECO:0000256" key="5">
    <source>
        <dbReference type="ARBA" id="ARBA00022692"/>
    </source>
</evidence>
<comment type="caution">
    <text evidence="9">The sequence shown here is derived from an EMBL/GenBank/DDBJ whole genome shotgun (WGS) entry which is preliminary data.</text>
</comment>
<protein>
    <recommendedName>
        <fullName evidence="10">AI-2E family transporter</fullName>
    </recommendedName>
</protein>
<evidence type="ECO:0000313" key="9">
    <source>
        <dbReference type="EMBL" id="GAI47498.1"/>
    </source>
</evidence>
<dbReference type="PANTHER" id="PTHR21716:SF53">
    <property type="entry name" value="PERMEASE PERM-RELATED"/>
    <property type="match status" value="1"/>
</dbReference>
<name>X1NV77_9ZZZZ</name>
<feature type="transmembrane region" description="Helical" evidence="8">
    <location>
        <begin position="34"/>
        <end position="53"/>
    </location>
</feature>
<evidence type="ECO:0000256" key="7">
    <source>
        <dbReference type="ARBA" id="ARBA00023136"/>
    </source>
</evidence>
<dbReference type="GO" id="GO:0005886">
    <property type="term" value="C:plasma membrane"/>
    <property type="evidence" value="ECO:0007669"/>
    <property type="project" value="UniProtKB-SubCell"/>
</dbReference>
<comment type="subcellular location">
    <subcellularLocation>
        <location evidence="1">Cell membrane</location>
        <topology evidence="1">Multi-pass membrane protein</topology>
    </subcellularLocation>
</comment>
<accession>X1NV77</accession>
<dbReference type="GO" id="GO:0055085">
    <property type="term" value="P:transmembrane transport"/>
    <property type="evidence" value="ECO:0007669"/>
    <property type="project" value="TreeGrafter"/>
</dbReference>
<feature type="non-terminal residue" evidence="9">
    <location>
        <position position="1"/>
    </location>
</feature>
<dbReference type="PANTHER" id="PTHR21716">
    <property type="entry name" value="TRANSMEMBRANE PROTEIN"/>
    <property type="match status" value="1"/>
</dbReference>
<dbReference type="EMBL" id="BARV01038384">
    <property type="protein sequence ID" value="GAI47498.1"/>
    <property type="molecule type" value="Genomic_DNA"/>
</dbReference>
<comment type="similarity">
    <text evidence="2">Belongs to the autoinducer-2 exporter (AI-2E) (TC 2.A.86) family.</text>
</comment>
<organism evidence="9">
    <name type="scientific">marine sediment metagenome</name>
    <dbReference type="NCBI Taxonomy" id="412755"/>
    <lineage>
        <taxon>unclassified sequences</taxon>
        <taxon>metagenomes</taxon>
        <taxon>ecological metagenomes</taxon>
    </lineage>
</organism>
<dbReference type="AlphaFoldDB" id="X1NV77"/>
<feature type="transmembrane region" description="Helical" evidence="8">
    <location>
        <begin position="6"/>
        <end position="27"/>
    </location>
</feature>
<evidence type="ECO:0000256" key="1">
    <source>
        <dbReference type="ARBA" id="ARBA00004651"/>
    </source>
</evidence>
<feature type="transmembrane region" description="Helical" evidence="8">
    <location>
        <begin position="59"/>
        <end position="77"/>
    </location>
</feature>
<evidence type="ECO:0000256" key="4">
    <source>
        <dbReference type="ARBA" id="ARBA00022475"/>
    </source>
</evidence>
<evidence type="ECO:0000256" key="2">
    <source>
        <dbReference type="ARBA" id="ARBA00009773"/>
    </source>
</evidence>
<evidence type="ECO:0000256" key="3">
    <source>
        <dbReference type="ARBA" id="ARBA00022448"/>
    </source>
</evidence>
<evidence type="ECO:0008006" key="10">
    <source>
        <dbReference type="Google" id="ProtNLM"/>
    </source>
</evidence>
<reference evidence="9" key="1">
    <citation type="journal article" date="2014" name="Front. Microbiol.">
        <title>High frequency of phylogenetically diverse reductive dehalogenase-homologous genes in deep subseafloor sedimentary metagenomes.</title>
        <authorList>
            <person name="Kawai M."/>
            <person name="Futagami T."/>
            <person name="Toyoda A."/>
            <person name="Takaki Y."/>
            <person name="Nishi S."/>
            <person name="Hori S."/>
            <person name="Arai W."/>
            <person name="Tsubouchi T."/>
            <person name="Morono Y."/>
            <person name="Uchiyama I."/>
            <person name="Ito T."/>
            <person name="Fujiyama A."/>
            <person name="Inagaki F."/>
            <person name="Takami H."/>
        </authorList>
    </citation>
    <scope>NUCLEOTIDE SEQUENCE</scope>
    <source>
        <strain evidence="9">Expedition CK06-06</strain>
    </source>
</reference>
<keyword evidence="4" id="KW-1003">Cell membrane</keyword>
<keyword evidence="7 8" id="KW-0472">Membrane</keyword>
<keyword evidence="6 8" id="KW-1133">Transmembrane helix</keyword>
<feature type="transmembrane region" description="Helical" evidence="8">
    <location>
        <begin position="89"/>
        <end position="112"/>
    </location>
</feature>
<gene>
    <name evidence="9" type="ORF">S06H3_59150</name>
</gene>